<dbReference type="EMBL" id="BAAAJK010000008">
    <property type="protein sequence ID" value="GAA1388467.1"/>
    <property type="molecule type" value="Genomic_DNA"/>
</dbReference>
<dbReference type="Gene3D" id="1.20.1270.70">
    <property type="entry name" value="Designed single chain three-helix bundle"/>
    <property type="match status" value="1"/>
</dbReference>
<gene>
    <name evidence="1" type="ORF">GCM10009613_25850</name>
</gene>
<protein>
    <submittedName>
        <fullName evidence="1">Uncharacterized protein</fullName>
    </submittedName>
</protein>
<sequence length="98" mass="10997">MSSPEVERRLRQQGADVDALYEISARIEGKVDALDGRVSSVDAKIDQLAESTNAQFEAQSARFDTLEQRTGARFDALERSNEQTQTLLTQILERLNRA</sequence>
<dbReference type="Proteomes" id="UP001501414">
    <property type="component" value="Unassembled WGS sequence"/>
</dbReference>
<evidence type="ECO:0000313" key="1">
    <source>
        <dbReference type="EMBL" id="GAA1388467.1"/>
    </source>
</evidence>
<reference evidence="2" key="1">
    <citation type="journal article" date="2019" name="Int. J. Syst. Evol. Microbiol.">
        <title>The Global Catalogue of Microorganisms (GCM) 10K type strain sequencing project: providing services to taxonomists for standard genome sequencing and annotation.</title>
        <authorList>
            <consortium name="The Broad Institute Genomics Platform"/>
            <consortium name="The Broad Institute Genome Sequencing Center for Infectious Disease"/>
            <person name="Wu L."/>
            <person name="Ma J."/>
        </authorList>
    </citation>
    <scope>NUCLEOTIDE SEQUENCE [LARGE SCALE GENOMIC DNA]</scope>
    <source>
        <strain evidence="2">JCM 11896</strain>
    </source>
</reference>
<proteinExistence type="predicted"/>
<dbReference type="RefSeq" id="WP_344021899.1">
    <property type="nucleotide sequence ID" value="NZ_BAAAJK010000008.1"/>
</dbReference>
<comment type="caution">
    <text evidence="1">The sequence shown here is derived from an EMBL/GenBank/DDBJ whole genome shotgun (WGS) entry which is preliminary data.</text>
</comment>
<organism evidence="1 2">
    <name type="scientific">Pseudonocardia kongjuensis</name>
    <dbReference type="NCBI Taxonomy" id="102227"/>
    <lineage>
        <taxon>Bacteria</taxon>
        <taxon>Bacillati</taxon>
        <taxon>Actinomycetota</taxon>
        <taxon>Actinomycetes</taxon>
        <taxon>Pseudonocardiales</taxon>
        <taxon>Pseudonocardiaceae</taxon>
        <taxon>Pseudonocardia</taxon>
    </lineage>
</organism>
<name>A0ABP4IEK8_9PSEU</name>
<keyword evidence="2" id="KW-1185">Reference proteome</keyword>
<evidence type="ECO:0000313" key="2">
    <source>
        <dbReference type="Proteomes" id="UP001501414"/>
    </source>
</evidence>
<accession>A0ABP4IEK8</accession>